<dbReference type="OrthoDB" id="9793148at2"/>
<protein>
    <submittedName>
        <fullName evidence="2">Putative DNA polymerase IV, family X (N-terminal)</fullName>
    </submittedName>
</protein>
<reference evidence="3" key="1">
    <citation type="submission" date="2015-09" db="EMBL/GenBank/DDBJ databases">
        <authorList>
            <person name="Daims H."/>
        </authorList>
    </citation>
    <scope>NUCLEOTIDE SEQUENCE [LARGE SCALE GENOMIC DNA]</scope>
</reference>
<proteinExistence type="predicted"/>
<keyword evidence="3" id="KW-1185">Reference proteome</keyword>
<evidence type="ECO:0000313" key="2">
    <source>
        <dbReference type="EMBL" id="CUQ68217.1"/>
    </source>
</evidence>
<dbReference type="GO" id="GO:0003887">
    <property type="term" value="F:DNA-directed DNA polymerase activity"/>
    <property type="evidence" value="ECO:0007669"/>
    <property type="project" value="InterPro"/>
</dbReference>
<dbReference type="GO" id="GO:0003677">
    <property type="term" value="F:DNA binding"/>
    <property type="evidence" value="ECO:0007669"/>
    <property type="project" value="InterPro"/>
</dbReference>
<dbReference type="Gene3D" id="1.10.150.110">
    <property type="entry name" value="DNA polymerase beta, N-terminal domain-like"/>
    <property type="match status" value="1"/>
</dbReference>
<sequence>MHENNRRLATLFRSMAELLSAQRANPYRVRAYQRAAEALLALEEDVAAVANRRQLEDIEGIGKDLAKKIVEFLESGTIRAYEELKTPLPPEVKAWVSLPGFSDSLVTYLYFRLGIRTLPDLEQLIRSHLLRTVPGFSGSEQELLDAVRRLMARMDRPTN</sequence>
<organism evidence="2 3">
    <name type="scientific">Candidatus Nitrospira inopinata</name>
    <dbReference type="NCBI Taxonomy" id="1715989"/>
    <lineage>
        <taxon>Bacteria</taxon>
        <taxon>Pseudomonadati</taxon>
        <taxon>Nitrospirota</taxon>
        <taxon>Nitrospiria</taxon>
        <taxon>Nitrospirales</taxon>
        <taxon>Nitrospiraceae</taxon>
        <taxon>Nitrospira</taxon>
    </lineage>
</organism>
<dbReference type="GO" id="GO:0006281">
    <property type="term" value="P:DNA repair"/>
    <property type="evidence" value="ECO:0007669"/>
    <property type="project" value="InterPro"/>
</dbReference>
<dbReference type="STRING" id="1715989.NITINOP_3245"/>
<evidence type="ECO:0000259" key="1">
    <source>
        <dbReference type="Pfam" id="PF14716"/>
    </source>
</evidence>
<dbReference type="EMBL" id="LN885086">
    <property type="protein sequence ID" value="CUQ68217.1"/>
    <property type="molecule type" value="Genomic_DNA"/>
</dbReference>
<dbReference type="InterPro" id="IPR010996">
    <property type="entry name" value="HHH_MUS81"/>
</dbReference>
<dbReference type="Pfam" id="PF14716">
    <property type="entry name" value="HHH_8"/>
    <property type="match status" value="1"/>
</dbReference>
<dbReference type="InterPro" id="IPR027421">
    <property type="entry name" value="DNA_pol_lamdba_lyase_dom_sf"/>
</dbReference>
<dbReference type="SUPFAM" id="SSF47802">
    <property type="entry name" value="DNA polymerase beta, N-terminal domain-like"/>
    <property type="match status" value="1"/>
</dbReference>
<dbReference type="RefSeq" id="WP_082633871.1">
    <property type="nucleotide sequence ID" value="NZ_LN885086.1"/>
</dbReference>
<feature type="domain" description="Crossover junction endonuclease MUS81-like HHH" evidence="1">
    <location>
        <begin position="4"/>
        <end position="77"/>
    </location>
</feature>
<dbReference type="PANTHER" id="PTHR11276:SF28">
    <property type="entry name" value="DNA POLYMERASE LAMBDA"/>
    <property type="match status" value="1"/>
</dbReference>
<accession>A0A0S4KY18</accession>
<name>A0A0S4KY18_9BACT</name>
<dbReference type="AlphaFoldDB" id="A0A0S4KY18"/>
<evidence type="ECO:0000313" key="3">
    <source>
        <dbReference type="Proteomes" id="UP000066284"/>
    </source>
</evidence>
<dbReference type="InterPro" id="IPR022312">
    <property type="entry name" value="DNA_pol_X"/>
</dbReference>
<dbReference type="PANTHER" id="PTHR11276">
    <property type="entry name" value="DNA POLYMERASE TYPE-X FAMILY MEMBER"/>
    <property type="match status" value="1"/>
</dbReference>
<dbReference type="Proteomes" id="UP000066284">
    <property type="component" value="Chromosome 1"/>
</dbReference>
<gene>
    <name evidence="2" type="ORF">NITINOP_3245</name>
</gene>
<dbReference type="KEGG" id="nio:NITINOP_3245"/>
<dbReference type="Gene3D" id="1.10.150.20">
    <property type="entry name" value="5' to 3' exonuclease, C-terminal subdomain"/>
    <property type="match status" value="1"/>
</dbReference>